<accession>A0A812R735</accession>
<protein>
    <submittedName>
        <fullName evidence="1">Uncharacterized protein</fullName>
    </submittedName>
</protein>
<dbReference type="Proteomes" id="UP000604046">
    <property type="component" value="Unassembled WGS sequence"/>
</dbReference>
<gene>
    <name evidence="1" type="ORF">SNAT2548_LOCUS23138</name>
</gene>
<reference evidence="1" key="1">
    <citation type="submission" date="2021-02" db="EMBL/GenBank/DDBJ databases">
        <authorList>
            <person name="Dougan E. K."/>
            <person name="Rhodes N."/>
            <person name="Thang M."/>
            <person name="Chan C."/>
        </authorList>
    </citation>
    <scope>NUCLEOTIDE SEQUENCE</scope>
</reference>
<sequence>MEMRSSNELREALRLAEQATVHTLQSRIDELLARKPPPTPDAQDAVKVEEEKVQPVLRVDLRAARPQWTKLSNVVRAGAALAKASDSPLRQTSRD</sequence>
<evidence type="ECO:0000313" key="1">
    <source>
        <dbReference type="EMBL" id="CAE7425224.1"/>
    </source>
</evidence>
<dbReference type="AlphaFoldDB" id="A0A812R735"/>
<proteinExistence type="predicted"/>
<dbReference type="EMBL" id="CAJNDS010002312">
    <property type="protein sequence ID" value="CAE7425224.1"/>
    <property type="molecule type" value="Genomic_DNA"/>
</dbReference>
<evidence type="ECO:0000313" key="2">
    <source>
        <dbReference type="Proteomes" id="UP000604046"/>
    </source>
</evidence>
<name>A0A812R735_9DINO</name>
<comment type="caution">
    <text evidence="1">The sequence shown here is derived from an EMBL/GenBank/DDBJ whole genome shotgun (WGS) entry which is preliminary data.</text>
</comment>
<organism evidence="1 2">
    <name type="scientific">Symbiodinium natans</name>
    <dbReference type="NCBI Taxonomy" id="878477"/>
    <lineage>
        <taxon>Eukaryota</taxon>
        <taxon>Sar</taxon>
        <taxon>Alveolata</taxon>
        <taxon>Dinophyceae</taxon>
        <taxon>Suessiales</taxon>
        <taxon>Symbiodiniaceae</taxon>
        <taxon>Symbiodinium</taxon>
    </lineage>
</organism>
<keyword evidence="2" id="KW-1185">Reference proteome</keyword>